<dbReference type="EMBL" id="JAAIYO010000011">
    <property type="protein sequence ID" value="MBE4752098.1"/>
    <property type="molecule type" value="Genomic_DNA"/>
</dbReference>
<protein>
    <recommendedName>
        <fullName evidence="3">Lipoprotein</fullName>
    </recommendedName>
</protein>
<sequence length="142" mass="15733">MPKLRLLSAVVLLGLLPGCSLFGYYKYERAPRGTPEEAERIDFPDSYEDGTHLDGPALAAFIVALNEFIPPHSKADTGNEALTKCMTRRDTYDATILKANDDLYFVSFLPKIERCGIQLDIPLLDAGATFAIDRQGRILNVL</sequence>
<dbReference type="Proteomes" id="UP001516472">
    <property type="component" value="Unassembled WGS sequence"/>
</dbReference>
<evidence type="ECO:0000313" key="2">
    <source>
        <dbReference type="Proteomes" id="UP001516472"/>
    </source>
</evidence>
<proteinExistence type="predicted"/>
<evidence type="ECO:0000313" key="1">
    <source>
        <dbReference type="EMBL" id="MBE4752098.1"/>
    </source>
</evidence>
<keyword evidence="2" id="KW-1185">Reference proteome</keyword>
<evidence type="ECO:0008006" key="3">
    <source>
        <dbReference type="Google" id="ProtNLM"/>
    </source>
</evidence>
<dbReference type="RefSeq" id="WP_193429303.1">
    <property type="nucleotide sequence ID" value="NZ_CBCSIP010000495.1"/>
</dbReference>
<accession>A0ABR9PW03</accession>
<comment type="caution">
    <text evidence="1">The sequence shown here is derived from an EMBL/GenBank/DDBJ whole genome shotgun (WGS) entry which is preliminary data.</text>
</comment>
<reference evidence="1 2" key="1">
    <citation type="submission" date="2020-02" db="EMBL/GenBank/DDBJ databases">
        <authorList>
            <person name="Babadi Z.K."/>
            <person name="Risdian C."/>
            <person name="Ebrahimipour G.H."/>
            <person name="Wink J."/>
        </authorList>
    </citation>
    <scope>NUCLEOTIDE SEQUENCE [LARGE SCALE GENOMIC DNA]</scope>
    <source>
        <strain evidence="1 2">ZKHCc1 1396</strain>
    </source>
</reference>
<organism evidence="1 2">
    <name type="scientific">Corallococcus soli</name>
    <dbReference type="NCBI Taxonomy" id="2710757"/>
    <lineage>
        <taxon>Bacteria</taxon>
        <taxon>Pseudomonadati</taxon>
        <taxon>Myxococcota</taxon>
        <taxon>Myxococcia</taxon>
        <taxon>Myxococcales</taxon>
        <taxon>Cystobacterineae</taxon>
        <taxon>Myxococcaceae</taxon>
        <taxon>Corallococcus</taxon>
    </lineage>
</organism>
<gene>
    <name evidence="1" type="ORF">G4177_28445</name>
</gene>
<name>A0ABR9PW03_9BACT</name>